<evidence type="ECO:0000256" key="7">
    <source>
        <dbReference type="ARBA" id="ARBA00035036"/>
    </source>
</evidence>
<dbReference type="NCBIfam" id="NF006629">
    <property type="entry name" value="PRK09198.1"/>
    <property type="match status" value="1"/>
</dbReference>
<dbReference type="EMBL" id="MK552141">
    <property type="protein sequence ID" value="QBQ74492.1"/>
    <property type="molecule type" value="Genomic_DNA"/>
</dbReference>
<accession>A0A482MMK9</accession>
<dbReference type="GO" id="GO:0047280">
    <property type="term" value="F:nicotinamide phosphoribosyltransferase activity"/>
    <property type="evidence" value="ECO:0007669"/>
    <property type="project" value="UniProtKB-EC"/>
</dbReference>
<evidence type="ECO:0000256" key="2">
    <source>
        <dbReference type="ARBA" id="ARBA00022642"/>
    </source>
</evidence>
<comment type="catalytic activity">
    <reaction evidence="8">
        <text>beta-nicotinamide D-ribonucleotide + diphosphate = 5-phospho-alpha-D-ribose 1-diphosphate + nicotinamide + H(+)</text>
        <dbReference type="Rhea" id="RHEA:16149"/>
        <dbReference type="ChEBI" id="CHEBI:14649"/>
        <dbReference type="ChEBI" id="CHEBI:15378"/>
        <dbReference type="ChEBI" id="CHEBI:17154"/>
        <dbReference type="ChEBI" id="CHEBI:33019"/>
        <dbReference type="ChEBI" id="CHEBI:58017"/>
        <dbReference type="EC" id="2.4.2.12"/>
    </reaction>
    <physiologicalReaction direction="right-to-left" evidence="8">
        <dbReference type="Rhea" id="RHEA:16151"/>
    </physiologicalReaction>
</comment>
<evidence type="ECO:0000313" key="12">
    <source>
        <dbReference type="Proteomes" id="UP000301424"/>
    </source>
</evidence>
<evidence type="ECO:0000256" key="4">
    <source>
        <dbReference type="ARBA" id="ARBA00022679"/>
    </source>
</evidence>
<dbReference type="GO" id="GO:0009435">
    <property type="term" value="P:NAD+ biosynthetic process"/>
    <property type="evidence" value="ECO:0007669"/>
    <property type="project" value="InterPro"/>
</dbReference>
<evidence type="ECO:0000256" key="8">
    <source>
        <dbReference type="ARBA" id="ARBA00047835"/>
    </source>
</evidence>
<comment type="pathway">
    <text evidence="5">Cofactor biosynthesis; NAD(+) biosynthesis; nicotinamide D-ribonucleotide from 5-phospho-alpha-D-ribose 1-diphosphate and nicotinamide: step 1/1.</text>
</comment>
<dbReference type="PANTHER" id="PTHR43816">
    <property type="entry name" value="NICOTINAMIDE PHOSPHORIBOSYLTRANSFERASE"/>
    <property type="match status" value="1"/>
</dbReference>
<keyword evidence="12" id="KW-1185">Reference proteome</keyword>
<dbReference type="Gene3D" id="3.20.20.70">
    <property type="entry name" value="Aldolase class I"/>
    <property type="match status" value="1"/>
</dbReference>
<dbReference type="PIRSF" id="PIRSF005943">
    <property type="entry name" value="NMPRT"/>
    <property type="match status" value="1"/>
</dbReference>
<gene>
    <name evidence="11" type="ORF">BcepSauron_112</name>
</gene>
<dbReference type="InterPro" id="IPR041529">
    <property type="entry name" value="DUF5598"/>
</dbReference>
<name>A0A482MMK9_9CAUD</name>
<dbReference type="InterPro" id="IPR013785">
    <property type="entry name" value="Aldolase_TIM"/>
</dbReference>
<evidence type="ECO:0000256" key="1">
    <source>
        <dbReference type="ARBA" id="ARBA00010897"/>
    </source>
</evidence>
<dbReference type="PANTHER" id="PTHR43816:SF1">
    <property type="entry name" value="NICOTINAMIDE PHOSPHORIBOSYLTRANSFERASE"/>
    <property type="match status" value="1"/>
</dbReference>
<evidence type="ECO:0000256" key="3">
    <source>
        <dbReference type="ARBA" id="ARBA00022676"/>
    </source>
</evidence>
<dbReference type="Pfam" id="PF04095">
    <property type="entry name" value="NAPRTase"/>
    <property type="match status" value="1"/>
</dbReference>
<feature type="domain" description="Nicotinate/nicotinamide phosphoribosyltransferase" evidence="9">
    <location>
        <begin position="177"/>
        <end position="431"/>
    </location>
</feature>
<evidence type="ECO:0000256" key="6">
    <source>
        <dbReference type="ARBA" id="ARBA00035024"/>
    </source>
</evidence>
<dbReference type="EC" id="2.4.2.12" evidence="6"/>
<reference evidence="11 12" key="1">
    <citation type="submission" date="2019-02" db="EMBL/GenBank/DDBJ databases">
        <title>Complete genome sequence of Burkholderia cenocepacia phage BcepSauron.</title>
        <authorList>
            <person name="Park K."/>
            <person name="Gonzalez C."/>
            <person name="Liu M."/>
            <person name="Gill J."/>
        </authorList>
    </citation>
    <scope>NUCLEOTIDE SEQUENCE [LARGE SCALE GENOMIC DNA]</scope>
</reference>
<evidence type="ECO:0000259" key="10">
    <source>
        <dbReference type="Pfam" id="PF18127"/>
    </source>
</evidence>
<keyword evidence="4 11" id="KW-0808">Transferase</keyword>
<evidence type="ECO:0000313" key="11">
    <source>
        <dbReference type="EMBL" id="QBQ74492.1"/>
    </source>
</evidence>
<protein>
    <recommendedName>
        <fullName evidence="7">Nicotinamide phosphoribosyltransferase</fullName>
        <ecNumber evidence="6">2.4.2.12</ecNumber>
    </recommendedName>
</protein>
<comment type="similarity">
    <text evidence="1">Belongs to the NAPRTase family.</text>
</comment>
<sequence length="488" mass="53249">MENTNLAISFALDTDSYKWSHSEQLPAGVQFASSYCSARSDKEYRASIFFGLQAELRNIVANPLTREQVEEARDIAMAHSGTFPYEQFMRIVNEHGGLPPVSISALPEGTLVPNHVPYYQVRNTAPGLAELGQFMETRLLRAVWYATAVATLSWHIKQDLRAFLNRTCDDPESAVKFMLHDFGARGASSVQTAALGGMAHLVNFLGTDTVPALVAARRYYDETAAGFSIPAMEHFTVTSWGRDREADAYSNMIDKFGGEGRVYACVSDAYDIYNAVDNIWGKQLKEKVLSKGGRVVIRPDSGDPVSVVLYCVKSLAASFGTTTNSKGFKVLHPSVRVIQGDGVNRDSIIAILRALELHGFSAENVAFGMGGALLQATNRDVLGHAQKASAVTNGREAWTGIMKDPITASSKKSLKGHLAVVRNESGILEVIQSSELGARENILRTVYEDGKLFNEQTFSEVRAAAEAGAELAKRFAQPYAHNTDLIVL</sequence>
<dbReference type="Proteomes" id="UP000301424">
    <property type="component" value="Segment"/>
</dbReference>
<dbReference type="InterPro" id="IPR041525">
    <property type="entry name" value="N/Namide_PRibTrfase"/>
</dbReference>
<keyword evidence="2" id="KW-0662">Pyridine nucleotide biosynthesis</keyword>
<organism evidence="11 12">
    <name type="scientific">Burkholderia phage BcepSauron</name>
    <dbReference type="NCBI Taxonomy" id="2530033"/>
    <lineage>
        <taxon>Viruses</taxon>
        <taxon>Duplodnaviria</taxon>
        <taxon>Heunggongvirae</taxon>
        <taxon>Uroviricota</taxon>
        <taxon>Caudoviricetes</taxon>
        <taxon>Sarumanvirus</taxon>
        <taxon>Sarumanvirus bcepsauron</taxon>
    </lineage>
</organism>
<feature type="domain" description="Nicotinamide phosphoribosyltransferase N-terminal" evidence="10">
    <location>
        <begin position="10"/>
        <end position="103"/>
    </location>
</feature>
<dbReference type="InterPro" id="IPR016471">
    <property type="entry name" value="Nicotinamide_PRibTrfase"/>
</dbReference>
<keyword evidence="3 11" id="KW-0328">Glycosyltransferase</keyword>
<proteinExistence type="inferred from homology"/>
<dbReference type="SUPFAM" id="SSF51690">
    <property type="entry name" value="Nicotinate/Quinolinate PRTase C-terminal domain-like"/>
    <property type="match status" value="1"/>
</dbReference>
<evidence type="ECO:0000256" key="5">
    <source>
        <dbReference type="ARBA" id="ARBA00035007"/>
    </source>
</evidence>
<dbReference type="InterPro" id="IPR036068">
    <property type="entry name" value="Nicotinate_pribotase-like_C"/>
</dbReference>
<dbReference type="Pfam" id="PF18127">
    <property type="entry name" value="NAMPT_N"/>
    <property type="match status" value="1"/>
</dbReference>
<evidence type="ECO:0000259" key="9">
    <source>
        <dbReference type="Pfam" id="PF04095"/>
    </source>
</evidence>